<dbReference type="Pfam" id="PF04616">
    <property type="entry name" value="Glyco_hydro_43"/>
    <property type="match status" value="1"/>
</dbReference>
<sequence length="351" mass="40677">MYTAIRPGQEWLDTNGKRIEAHGGKLFFEGGTFYWYGENKEKTDGKNSIWTYGIRAYSSQDLYNWQDEGLIIPPNLEDEQSNLHPNQRVDRPHILYNEETGKYVCWIKISGDAACFVILTADRLLGPYEVIKENYRPFGKKVGDFDLAVDEETKQAHLHFESDHKNMTSTELTADYLDVKADYVTNFDGMIPPFIREAPAYVKRNGRHYLLTSGLTNYVPNPSEAAIAAHHLGPYKVMGNLHPEDESRSSYNSQISGIFKHPEKDLYIALADRWVPDYVMTAERYDILSRVIAARFDERYTTTDEEKKQLMGSPILGNVDTSKANYVWLPIEWEGDRPIIRWHEEWRIEDY</sequence>
<evidence type="ECO:0000256" key="4">
    <source>
        <dbReference type="RuleBase" id="RU361187"/>
    </source>
</evidence>
<evidence type="ECO:0000256" key="2">
    <source>
        <dbReference type="ARBA" id="ARBA00022801"/>
    </source>
</evidence>
<evidence type="ECO:0000313" key="8">
    <source>
        <dbReference type="Proteomes" id="UP000199280"/>
    </source>
</evidence>
<dbReference type="PANTHER" id="PTHR22925:SF3">
    <property type="entry name" value="GLYCOSYL HYDROLASE FAMILY PROTEIN 43"/>
    <property type="match status" value="1"/>
</dbReference>
<organism evidence="5 7">
    <name type="scientific">Trichococcus ilyis</name>
    <dbReference type="NCBI Taxonomy" id="640938"/>
    <lineage>
        <taxon>Bacteria</taxon>
        <taxon>Bacillati</taxon>
        <taxon>Bacillota</taxon>
        <taxon>Bacilli</taxon>
        <taxon>Lactobacillales</taxon>
        <taxon>Carnobacteriaceae</taxon>
        <taxon>Trichococcus</taxon>
    </lineage>
</organism>
<evidence type="ECO:0000313" key="6">
    <source>
        <dbReference type="EMBL" id="SEJ51967.1"/>
    </source>
</evidence>
<evidence type="ECO:0000313" key="5">
    <source>
        <dbReference type="EMBL" id="CZQ96526.1"/>
    </source>
</evidence>
<name>A0A143YTM9_9LACT</name>
<evidence type="ECO:0000256" key="1">
    <source>
        <dbReference type="ARBA" id="ARBA00009865"/>
    </source>
</evidence>
<dbReference type="InterPro" id="IPR006710">
    <property type="entry name" value="Glyco_hydro_43"/>
</dbReference>
<dbReference type="GO" id="GO:0005975">
    <property type="term" value="P:carbohydrate metabolic process"/>
    <property type="evidence" value="ECO:0007669"/>
    <property type="project" value="InterPro"/>
</dbReference>
<dbReference type="InterPro" id="IPR023296">
    <property type="entry name" value="Glyco_hydro_beta-prop_sf"/>
</dbReference>
<dbReference type="EMBL" id="FNYT01000016">
    <property type="protein sequence ID" value="SEJ51967.1"/>
    <property type="molecule type" value="Genomic_DNA"/>
</dbReference>
<reference evidence="6 8" key="2">
    <citation type="submission" date="2016-10" db="EMBL/GenBank/DDBJ databases">
        <authorList>
            <person name="Varghese N."/>
            <person name="Submissions S."/>
        </authorList>
    </citation>
    <scope>NUCLEOTIDE SEQUENCE [LARGE SCALE GENOMIC DNA]</scope>
    <source>
        <strain evidence="6 8">DSM 22150</strain>
    </source>
</reference>
<dbReference type="CDD" id="cd18826">
    <property type="entry name" value="GH43_CtGH43-like"/>
    <property type="match status" value="1"/>
</dbReference>
<keyword evidence="3 4" id="KW-0326">Glycosidase</keyword>
<evidence type="ECO:0000313" key="7">
    <source>
        <dbReference type="Proteomes" id="UP000076878"/>
    </source>
</evidence>
<keyword evidence="2 4" id="KW-0378">Hydrolase</keyword>
<accession>A0A143YTM9</accession>
<dbReference type="GO" id="GO:0004553">
    <property type="term" value="F:hydrolase activity, hydrolyzing O-glycosyl compounds"/>
    <property type="evidence" value="ECO:0007669"/>
    <property type="project" value="InterPro"/>
</dbReference>
<dbReference type="STRING" id="640938.TR210_1396"/>
<reference evidence="5 7" key="1">
    <citation type="submission" date="2016-02" db="EMBL/GenBank/DDBJ databases">
        <authorList>
            <person name="Wen L."/>
            <person name="He K."/>
            <person name="Yang H."/>
        </authorList>
    </citation>
    <scope>NUCLEOTIDE SEQUENCE [LARGE SCALE GENOMIC DNA]</scope>
    <source>
        <strain evidence="5">Trichococcus_R210</strain>
    </source>
</reference>
<dbReference type="PANTHER" id="PTHR22925">
    <property type="entry name" value="GLYCOSYL HYDROLASE 43 FAMILY MEMBER"/>
    <property type="match status" value="1"/>
</dbReference>
<proteinExistence type="inferred from homology"/>
<gene>
    <name evidence="6" type="ORF">SAMN05216375_11612</name>
    <name evidence="5" type="ORF">TR210_1396</name>
</gene>
<dbReference type="SUPFAM" id="SSF75005">
    <property type="entry name" value="Arabinanase/levansucrase/invertase"/>
    <property type="match status" value="1"/>
</dbReference>
<comment type="similarity">
    <text evidence="1 4">Belongs to the glycosyl hydrolase 43 family.</text>
</comment>
<dbReference type="Proteomes" id="UP000076878">
    <property type="component" value="Unassembled WGS sequence"/>
</dbReference>
<dbReference type="RefSeq" id="WP_068622811.1">
    <property type="nucleotide sequence ID" value="NZ_FJNB01000009.1"/>
</dbReference>
<dbReference type="Proteomes" id="UP000199280">
    <property type="component" value="Unassembled WGS sequence"/>
</dbReference>
<dbReference type="OrthoDB" id="273314at2"/>
<evidence type="ECO:0000256" key="3">
    <source>
        <dbReference type="ARBA" id="ARBA00023295"/>
    </source>
</evidence>
<keyword evidence="8" id="KW-1185">Reference proteome</keyword>
<protein>
    <submittedName>
        <fullName evidence="6">Glycosyl hydrolases family 43</fullName>
    </submittedName>
</protein>
<dbReference type="AlphaFoldDB" id="A0A143YTM9"/>
<dbReference type="Gene3D" id="2.115.10.20">
    <property type="entry name" value="Glycosyl hydrolase domain, family 43"/>
    <property type="match status" value="1"/>
</dbReference>
<dbReference type="EMBL" id="FJNB01000009">
    <property type="protein sequence ID" value="CZQ96526.1"/>
    <property type="molecule type" value="Genomic_DNA"/>
</dbReference>